<dbReference type="OMA" id="WETTLVI"/>
<evidence type="ECO:0000256" key="5">
    <source>
        <dbReference type="SAM" id="Coils"/>
    </source>
</evidence>
<feature type="compositionally biased region" description="Polar residues" evidence="6">
    <location>
        <begin position="246"/>
        <end position="255"/>
    </location>
</feature>
<feature type="transmembrane region" description="Helical" evidence="7">
    <location>
        <begin position="555"/>
        <end position="577"/>
    </location>
</feature>
<keyword evidence="4 7" id="KW-0472">Membrane</keyword>
<evidence type="ECO:0000256" key="1">
    <source>
        <dbReference type="ARBA" id="ARBA00004167"/>
    </source>
</evidence>
<evidence type="ECO:0000256" key="6">
    <source>
        <dbReference type="SAM" id="MobiDB-lite"/>
    </source>
</evidence>
<evidence type="ECO:0000256" key="4">
    <source>
        <dbReference type="ARBA" id="ARBA00023136"/>
    </source>
</evidence>
<dbReference type="SMR" id="H2L0J6"/>
<keyword evidence="2 7" id="KW-0812">Transmembrane</keyword>
<dbReference type="STRING" id="6239.ZC328.3a.1"/>
<feature type="domain" description="VASt" evidence="8">
    <location>
        <begin position="302"/>
        <end position="473"/>
    </location>
</feature>
<dbReference type="ExpressionAtlas" id="H2L0J6">
    <property type="expression patterns" value="baseline and differential"/>
</dbReference>
<dbReference type="InterPro" id="IPR004182">
    <property type="entry name" value="GRAM"/>
</dbReference>
<dbReference type="Bgee" id="WBGene00022593">
    <property type="expression patterns" value="Expressed in larva and 3 other cell types or tissues"/>
</dbReference>
<dbReference type="AlphaFoldDB" id="H2L0J6"/>
<dbReference type="GO" id="GO:0140268">
    <property type="term" value="C:endoplasmic reticulum-plasma membrane contact site"/>
    <property type="evidence" value="ECO:0000318"/>
    <property type="project" value="GO_Central"/>
</dbReference>
<dbReference type="PANTHER" id="PTHR23319">
    <property type="entry name" value="GRAM DOMAIN CONTAINING 1B, ISOFORM E"/>
    <property type="match status" value="1"/>
</dbReference>
<feature type="compositionally biased region" description="Low complexity" evidence="6">
    <location>
        <begin position="236"/>
        <end position="245"/>
    </location>
</feature>
<dbReference type="PANTHER" id="PTHR23319:SF4">
    <property type="entry name" value="GRAM DOMAIN CONTAINING 1B, ISOFORM E"/>
    <property type="match status" value="1"/>
</dbReference>
<evidence type="ECO:0000313" key="10">
    <source>
        <dbReference type="Proteomes" id="UP000001940"/>
    </source>
</evidence>
<dbReference type="CDD" id="cd13220">
    <property type="entry name" value="PH-GRAM_GRAMDC"/>
    <property type="match status" value="1"/>
</dbReference>
<evidence type="ECO:0000259" key="8">
    <source>
        <dbReference type="PROSITE" id="PS51778"/>
    </source>
</evidence>
<sequence>MTMTSRPTSLSDSGIRLSPDTDNSAETLTSLASPLNDGDDSARSKSRMEKYFAEKPDKNIFMKLIHPSYHERNLQFKKIFVDKGLIEENDQFLASYSCAYQREILAQGRMFISQFNVCFYANIIGWETTLVIPMKEISLVKKMKAAFIFPNSIQIERDTKEKYFFASFINRDKSYQVLTTAHQKVAGEDEKAMTREEVWDMVYNSEDKNSQNQTPPDGSTPASTKNTSTENMTNLSSRSFNSSISPRTEASTLKNNNDKDNTSQSSTSSDFHDEDSATHFSEQFEQEDEIIEEVPCPCSEHFGRLIMDKEFKVSVEKFYELLFTDNEFLTMLNQKTKTAEYVAATWVRDHQGDNTRTCTYTVSLAHAMAPKAIIVNEKQILTHYPNPKQGIMMQKETQNSGVPYSDNFTVNCRYCISRTGPTSCRIKVHGGVMYKKSTWAVVKTFIEKGTHQGLDEHYQLLSKLVDEYAANHPDEDLRAPMSITFPNGRDVIKSCESESTPNEVRHRRSQKSPERLLAGGEIAKIVDDSQFLPESQIIQPIATTNKLTAVDYKPFLIAIIALLTLFFIANIWILHGFHRESLPVSRNDQDLAEMLSTLMDQVKQLKEKVDQIKKSE</sequence>
<feature type="compositionally biased region" description="Polar residues" evidence="6">
    <location>
        <begin position="210"/>
        <end position="235"/>
    </location>
</feature>
<dbReference type="Gene3D" id="2.30.29.30">
    <property type="entry name" value="Pleckstrin-homology domain (PH domain)/Phosphotyrosine-binding domain (PTB)"/>
    <property type="match status" value="1"/>
</dbReference>
<evidence type="ECO:0000313" key="9">
    <source>
        <dbReference type="EMBL" id="CCD73297.1"/>
    </source>
</evidence>
<dbReference type="InterPro" id="IPR011993">
    <property type="entry name" value="PH-like_dom_sf"/>
</dbReference>
<gene>
    <name evidence="9" type="ORF">CELE_ZC328.3</name>
    <name evidence="9 11" type="ORF">ZC328.3</name>
</gene>
<dbReference type="HOGENOM" id="CLU_015189_1_1_1"/>
<evidence type="ECO:0000256" key="3">
    <source>
        <dbReference type="ARBA" id="ARBA00022989"/>
    </source>
</evidence>
<reference evidence="9 10" key="1">
    <citation type="journal article" date="1998" name="Science">
        <title>Genome sequence of the nematode C. elegans: a platform for investigating biology.</title>
        <authorList>
            <consortium name="The C. elegans sequencing consortium"/>
            <person name="Sulson J.E."/>
            <person name="Waterston R."/>
        </authorList>
    </citation>
    <scope>NUCLEOTIDE SEQUENCE [LARGE SCALE GENOMIC DNA]</scope>
    <source>
        <strain evidence="9 10">Bristol N2</strain>
    </source>
</reference>
<keyword evidence="3 7" id="KW-1133">Transmembrane helix</keyword>
<comment type="subcellular location">
    <subcellularLocation>
        <location evidence="1">Membrane</location>
        <topology evidence="1">Single-pass membrane protein</topology>
    </subcellularLocation>
</comment>
<feature type="compositionally biased region" description="Polar residues" evidence="6">
    <location>
        <begin position="20"/>
        <end position="33"/>
    </location>
</feature>
<dbReference type="PhylomeDB" id="H2L0J6"/>
<feature type="coiled-coil region" evidence="5">
    <location>
        <begin position="588"/>
        <end position="615"/>
    </location>
</feature>
<dbReference type="WormBase" id="ZC328.3a">
    <property type="protein sequence ID" value="CE34444"/>
    <property type="gene ID" value="WBGene00022593"/>
</dbReference>
<dbReference type="eggNOG" id="KOG1032">
    <property type="taxonomic scope" value="Eukaryota"/>
</dbReference>
<dbReference type="InterPro" id="IPR031968">
    <property type="entry name" value="VASt"/>
</dbReference>
<dbReference type="Proteomes" id="UP000001940">
    <property type="component" value="Chromosome I"/>
</dbReference>
<dbReference type="PaxDb" id="6239-ZC328.3a"/>
<dbReference type="AGR" id="WB:WBGene00022593"/>
<evidence type="ECO:0007829" key="12">
    <source>
        <dbReference type="PeptideAtlas" id="H2L0J6"/>
    </source>
</evidence>
<accession>H2L0J6</accession>
<feature type="region of interest" description="Disordered" evidence="6">
    <location>
        <begin position="206"/>
        <end position="276"/>
    </location>
</feature>
<dbReference type="Pfam" id="PF16016">
    <property type="entry name" value="VASt"/>
    <property type="match status" value="1"/>
</dbReference>
<name>H2L0J6_CAEEL</name>
<dbReference type="InParanoid" id="H2L0J6"/>
<keyword evidence="10" id="KW-1185">Reference proteome</keyword>
<dbReference type="FunCoup" id="H2L0J6">
    <property type="interactions" value="1554"/>
</dbReference>
<evidence type="ECO:0000256" key="7">
    <source>
        <dbReference type="SAM" id="Phobius"/>
    </source>
</evidence>
<dbReference type="GO" id="GO:0005886">
    <property type="term" value="C:plasma membrane"/>
    <property type="evidence" value="ECO:0000318"/>
    <property type="project" value="GO_Central"/>
</dbReference>
<dbReference type="Pfam" id="PF02893">
    <property type="entry name" value="GRAM"/>
    <property type="match status" value="1"/>
</dbReference>
<organism evidence="9 10">
    <name type="scientific">Caenorhabditis elegans</name>
    <dbReference type="NCBI Taxonomy" id="6239"/>
    <lineage>
        <taxon>Eukaryota</taxon>
        <taxon>Metazoa</taxon>
        <taxon>Ecdysozoa</taxon>
        <taxon>Nematoda</taxon>
        <taxon>Chromadorea</taxon>
        <taxon>Rhabditida</taxon>
        <taxon>Rhabditina</taxon>
        <taxon>Rhabditomorpha</taxon>
        <taxon>Rhabditoidea</taxon>
        <taxon>Rhabditidae</taxon>
        <taxon>Peloderinae</taxon>
        <taxon>Caenorhabditis</taxon>
    </lineage>
</organism>
<proteinExistence type="evidence at protein level"/>
<feature type="compositionally biased region" description="Polar residues" evidence="6">
    <location>
        <begin position="1"/>
        <end position="12"/>
    </location>
</feature>
<keyword evidence="5" id="KW-0175">Coiled coil</keyword>
<dbReference type="EMBL" id="BX284601">
    <property type="protein sequence ID" value="CCD73297.1"/>
    <property type="molecule type" value="Genomic_DNA"/>
</dbReference>
<dbReference type="PROSITE" id="PS51778">
    <property type="entry name" value="VAST"/>
    <property type="match status" value="1"/>
</dbReference>
<dbReference type="PeptideAtlas" id="H2L0J6"/>
<dbReference type="GO" id="GO:0005789">
    <property type="term" value="C:endoplasmic reticulum membrane"/>
    <property type="evidence" value="ECO:0000318"/>
    <property type="project" value="GO_Central"/>
</dbReference>
<dbReference type="GO" id="GO:0120015">
    <property type="term" value="F:sterol transfer activity"/>
    <property type="evidence" value="ECO:0000318"/>
    <property type="project" value="GO_Central"/>
</dbReference>
<dbReference type="GO" id="GO:0032366">
    <property type="term" value="P:intracellular sterol transport"/>
    <property type="evidence" value="ECO:0000318"/>
    <property type="project" value="GO_Central"/>
</dbReference>
<dbReference type="OrthoDB" id="2162691at2759"/>
<dbReference type="SMART" id="SM00568">
    <property type="entry name" value="GRAM"/>
    <property type="match status" value="1"/>
</dbReference>
<feature type="region of interest" description="Disordered" evidence="6">
    <location>
        <begin position="1"/>
        <end position="43"/>
    </location>
</feature>
<protein>
    <submittedName>
        <fullName evidence="9">VASt domain-containing protein</fullName>
    </submittedName>
</protein>
<dbReference type="InterPro" id="IPR051482">
    <property type="entry name" value="Cholesterol_transport"/>
</dbReference>
<evidence type="ECO:0000256" key="2">
    <source>
        <dbReference type="ARBA" id="ARBA00022692"/>
    </source>
</evidence>
<keyword evidence="12" id="KW-1267">Proteomics identification</keyword>
<dbReference type="GO" id="GO:0032934">
    <property type="term" value="F:sterol binding"/>
    <property type="evidence" value="ECO:0000318"/>
    <property type="project" value="GO_Central"/>
</dbReference>
<evidence type="ECO:0000313" key="11">
    <source>
        <dbReference type="WormBase" id="ZC328.3a"/>
    </source>
</evidence>